<keyword evidence="2" id="KW-1185">Reference proteome</keyword>
<proteinExistence type="predicted"/>
<sequence>MKKILILFLMIHIYSFGQKNIIVKIDHRIEAVSIFYTLATMDTLDTKPTPSIYYKQFNQYFTDCKNHKSLDWYRNLKVWDGYDLSSIGLYLSDKYPFKLKIPYSDNQLRSSEINVFLEKFNAFYKDCKVDAFLKAHKTDYAEIVEFTRNKIVASNLLNDAEKYYNKPTQGEIIIFIDILNNLGSNAISIDDKIFKRKKIFKLAYLKDKNIVQTNDSKVTFIPLSNVVIHEVSHLYLRDFIPLYRERLSKKKNIFLVTAKGEQLKEKEWENELDELIVRVCVSKIMGEKYGPATELKEVENQSKHFKYFKELNLFFNNYSQHKSKYKSISDFYPELIDYLETLN</sequence>
<evidence type="ECO:0000313" key="2">
    <source>
        <dbReference type="Proteomes" id="UP000199450"/>
    </source>
</evidence>
<gene>
    <name evidence="1" type="ORF">SAMN05421856_101622</name>
</gene>
<protein>
    <recommendedName>
        <fullName evidence="3">DUF4932 domain-containing protein</fullName>
    </recommendedName>
</protein>
<accession>A0A1H7WCK9</accession>
<dbReference type="OrthoDB" id="663935at2"/>
<dbReference type="AlphaFoldDB" id="A0A1H7WCK9"/>
<dbReference type="Proteomes" id="UP000199450">
    <property type="component" value="Unassembled WGS sequence"/>
</dbReference>
<dbReference type="EMBL" id="FOBV01000001">
    <property type="protein sequence ID" value="SEM18738.1"/>
    <property type="molecule type" value="Genomic_DNA"/>
</dbReference>
<evidence type="ECO:0000313" key="1">
    <source>
        <dbReference type="EMBL" id="SEM18738.1"/>
    </source>
</evidence>
<reference evidence="2" key="1">
    <citation type="submission" date="2016-10" db="EMBL/GenBank/DDBJ databases">
        <authorList>
            <person name="Varghese N."/>
            <person name="Submissions S."/>
        </authorList>
    </citation>
    <scope>NUCLEOTIDE SEQUENCE [LARGE SCALE GENOMIC DNA]</scope>
    <source>
        <strain evidence="2">DSM 17453</strain>
    </source>
</reference>
<dbReference type="InterPro" id="IPR032560">
    <property type="entry name" value="DUF4932"/>
</dbReference>
<dbReference type="STRING" id="295069.SAMN05421856_101622"/>
<organism evidence="1 2">
    <name type="scientific">Chryseobacterium taichungense</name>
    <dbReference type="NCBI Taxonomy" id="295069"/>
    <lineage>
        <taxon>Bacteria</taxon>
        <taxon>Pseudomonadati</taxon>
        <taxon>Bacteroidota</taxon>
        <taxon>Flavobacteriia</taxon>
        <taxon>Flavobacteriales</taxon>
        <taxon>Weeksellaceae</taxon>
        <taxon>Chryseobacterium group</taxon>
        <taxon>Chryseobacterium</taxon>
    </lineage>
</organism>
<evidence type="ECO:0008006" key="3">
    <source>
        <dbReference type="Google" id="ProtNLM"/>
    </source>
</evidence>
<dbReference type="Pfam" id="PF16286">
    <property type="entry name" value="DUF4932"/>
    <property type="match status" value="1"/>
</dbReference>
<name>A0A1H7WCK9_9FLAO</name>